<accession>A0A9P6GBW7</accession>
<evidence type="ECO:0000313" key="3">
    <source>
        <dbReference type="Proteomes" id="UP000756921"/>
    </source>
</evidence>
<feature type="region of interest" description="Disordered" evidence="1">
    <location>
        <begin position="107"/>
        <end position="128"/>
    </location>
</feature>
<organism evidence="2 3">
    <name type="scientific">Paraphaeosphaeria minitans</name>
    <dbReference type="NCBI Taxonomy" id="565426"/>
    <lineage>
        <taxon>Eukaryota</taxon>
        <taxon>Fungi</taxon>
        <taxon>Dikarya</taxon>
        <taxon>Ascomycota</taxon>
        <taxon>Pezizomycotina</taxon>
        <taxon>Dothideomycetes</taxon>
        <taxon>Pleosporomycetidae</taxon>
        <taxon>Pleosporales</taxon>
        <taxon>Massarineae</taxon>
        <taxon>Didymosphaeriaceae</taxon>
        <taxon>Paraphaeosphaeria</taxon>
    </lineage>
</organism>
<feature type="region of interest" description="Disordered" evidence="1">
    <location>
        <begin position="224"/>
        <end position="275"/>
    </location>
</feature>
<feature type="compositionally biased region" description="Polar residues" evidence="1">
    <location>
        <begin position="257"/>
        <end position="268"/>
    </location>
</feature>
<evidence type="ECO:0000313" key="2">
    <source>
        <dbReference type="EMBL" id="KAF9731389.1"/>
    </source>
</evidence>
<gene>
    <name evidence="2" type="ORF">PMIN01_10406</name>
</gene>
<dbReference type="EMBL" id="WJXW01000012">
    <property type="protein sequence ID" value="KAF9731389.1"/>
    <property type="molecule type" value="Genomic_DNA"/>
</dbReference>
<reference evidence="2" key="1">
    <citation type="journal article" date="2020" name="Mol. Plant Microbe Interact.">
        <title>Genome Sequence of the Biocontrol Agent Coniothyrium minitans strain Conio (IMI 134523).</title>
        <authorList>
            <person name="Patel D."/>
            <person name="Shittu T.A."/>
            <person name="Baroncelli R."/>
            <person name="Muthumeenakshi S."/>
            <person name="Osborne T.H."/>
            <person name="Janganan T.K."/>
            <person name="Sreenivasaprasad S."/>
        </authorList>
    </citation>
    <scope>NUCLEOTIDE SEQUENCE</scope>
    <source>
        <strain evidence="2">Conio</strain>
    </source>
</reference>
<keyword evidence="3" id="KW-1185">Reference proteome</keyword>
<protein>
    <submittedName>
        <fullName evidence="2">Uncharacterized protein</fullName>
    </submittedName>
</protein>
<feature type="compositionally biased region" description="Polar residues" evidence="1">
    <location>
        <begin position="107"/>
        <end position="120"/>
    </location>
</feature>
<dbReference type="AlphaFoldDB" id="A0A9P6GBW7"/>
<proteinExistence type="predicted"/>
<dbReference type="Proteomes" id="UP000756921">
    <property type="component" value="Unassembled WGS sequence"/>
</dbReference>
<evidence type="ECO:0000256" key="1">
    <source>
        <dbReference type="SAM" id="MobiDB-lite"/>
    </source>
</evidence>
<sequence length="293" mass="31818">MRDRIRVCSRSSKRRRWRPANAHPPMYAIGWRLHGSIASCTVASRRTKEGGLVGQSNHFGLRGANGERSLASNARANEVTTPLALMRVNKLWHSHALSPDVPVQATSGVQRSKATLSSGPQAAHPPERHVTCGLERCDSSHWDRVDATIQTPGPRTERPIKRRVTIGMFMRQAAMHANTNAWQPWGLMRQSYLRFQSRIHALSRVYVWNAGSARGHPDVFGSAGGATPSLGETLLSKRSRGAARTRGRDPVSAGQREAQSPNASSKFASSAGARDVEQKLAAGANQGLLTAVA</sequence>
<name>A0A9P6GBW7_9PLEO</name>
<comment type="caution">
    <text evidence="2">The sequence shown here is derived from an EMBL/GenBank/DDBJ whole genome shotgun (WGS) entry which is preliminary data.</text>
</comment>